<dbReference type="SUPFAM" id="SSF51206">
    <property type="entry name" value="cAMP-binding domain-like"/>
    <property type="match status" value="1"/>
</dbReference>
<dbReference type="SMART" id="SM00100">
    <property type="entry name" value="cNMP"/>
    <property type="match status" value="1"/>
</dbReference>
<evidence type="ECO:0000313" key="2">
    <source>
        <dbReference type="EMBL" id="MBP1290411.1"/>
    </source>
</evidence>
<dbReference type="Pfam" id="PF10137">
    <property type="entry name" value="CAP12-PCTIR_TIR"/>
    <property type="match status" value="1"/>
</dbReference>
<evidence type="ECO:0000313" key="3">
    <source>
        <dbReference type="Proteomes" id="UP000673383"/>
    </source>
</evidence>
<comment type="caution">
    <text evidence="2">The sequence shown here is derived from an EMBL/GenBank/DDBJ whole genome shotgun (WGS) entry which is preliminary data.</text>
</comment>
<gene>
    <name evidence="2" type="ORF">JOH49_000164</name>
</gene>
<dbReference type="GO" id="GO:0050135">
    <property type="term" value="F:NADP+ nucleosidase activity"/>
    <property type="evidence" value="ECO:0007669"/>
    <property type="project" value="InterPro"/>
</dbReference>
<dbReference type="RefSeq" id="WP_028343747.1">
    <property type="nucleotide sequence ID" value="NZ_CP126003.1"/>
</dbReference>
<feature type="domain" description="Cyclic nucleotide-binding" evidence="1">
    <location>
        <begin position="47"/>
        <end position="138"/>
    </location>
</feature>
<dbReference type="Pfam" id="PF00027">
    <property type="entry name" value="cNMP_binding"/>
    <property type="match status" value="1"/>
</dbReference>
<protein>
    <submittedName>
        <fullName evidence="2">Putative nucleotide-binding protein</fullName>
    </submittedName>
</protein>
<dbReference type="InterPro" id="IPR000595">
    <property type="entry name" value="cNMP-bd_dom"/>
</dbReference>
<dbReference type="InterPro" id="IPR014710">
    <property type="entry name" value="RmlC-like_jellyroll"/>
</dbReference>
<sequence>MINRFHGERGHVLLIEELRKQKIAVGIAGAAEALADSGVLEAVVKDQTLVEQNGTDNDIYLVVAGAFRVVVNGKQVARRFSGDSIGEMATVSPIQKRSATVVCDEDAVVLKIEEPKFSEIATHFPEIWRRVAQEVARRLEQRNVFIREPNEKIRVFVISSAEALPVARAIQNAFAHDPFATVVWADGVFRVTNYTLESLENELDRSDFAVAIAHPDDRTEVRDVDWPTPRDNVVFELGFFMGRLGRSRAILMEPRATRVKLPSDLAGVTTISYRYDPKDPAPSMASACNELREHIIRLGRNV</sequence>
<dbReference type="InterPro" id="IPR018490">
    <property type="entry name" value="cNMP-bd_dom_sf"/>
</dbReference>
<reference evidence="2" key="1">
    <citation type="submission" date="2021-02" db="EMBL/GenBank/DDBJ databases">
        <title>Genomic Encyclopedia of Type Strains, Phase IV (KMG-V): Genome sequencing to study the core and pangenomes of soil and plant-associated prokaryotes.</title>
        <authorList>
            <person name="Whitman W."/>
        </authorList>
    </citation>
    <scope>NUCLEOTIDE SEQUENCE</scope>
    <source>
        <strain evidence="2">USDA 406</strain>
    </source>
</reference>
<dbReference type="AlphaFoldDB" id="A0A8I1Y1V4"/>
<proteinExistence type="predicted"/>
<evidence type="ECO:0000259" key="1">
    <source>
        <dbReference type="PROSITE" id="PS50042"/>
    </source>
</evidence>
<dbReference type="Gene3D" id="2.60.120.10">
    <property type="entry name" value="Jelly Rolls"/>
    <property type="match status" value="1"/>
</dbReference>
<dbReference type="InterPro" id="IPR019302">
    <property type="entry name" value="CAP12/PCTIR_TIR_dom"/>
</dbReference>
<organism evidence="2 3">
    <name type="scientific">Bradyrhizobium elkanii</name>
    <dbReference type="NCBI Taxonomy" id="29448"/>
    <lineage>
        <taxon>Bacteria</taxon>
        <taxon>Pseudomonadati</taxon>
        <taxon>Pseudomonadota</taxon>
        <taxon>Alphaproteobacteria</taxon>
        <taxon>Hyphomicrobiales</taxon>
        <taxon>Nitrobacteraceae</taxon>
        <taxon>Bradyrhizobium</taxon>
    </lineage>
</organism>
<accession>A0A8I1Y1V4</accession>
<dbReference type="PROSITE" id="PS50042">
    <property type="entry name" value="CNMP_BINDING_3"/>
    <property type="match status" value="1"/>
</dbReference>
<dbReference type="EMBL" id="JAFICZ010000001">
    <property type="protein sequence ID" value="MBP1290411.1"/>
    <property type="molecule type" value="Genomic_DNA"/>
</dbReference>
<dbReference type="Proteomes" id="UP000673383">
    <property type="component" value="Unassembled WGS sequence"/>
</dbReference>
<name>A0A8I1Y1V4_BRAEL</name>
<dbReference type="CDD" id="cd00038">
    <property type="entry name" value="CAP_ED"/>
    <property type="match status" value="1"/>
</dbReference>